<dbReference type="AlphaFoldDB" id="A0A2S5BH57"/>
<dbReference type="Pfam" id="PF04479">
    <property type="entry name" value="RTA1"/>
    <property type="match status" value="1"/>
</dbReference>
<feature type="transmembrane region" description="Helical" evidence="6">
    <location>
        <begin position="199"/>
        <end position="217"/>
    </location>
</feature>
<dbReference type="STRING" id="741276.A0A2S5BH57"/>
<dbReference type="PANTHER" id="PTHR31465">
    <property type="entry name" value="PROTEIN RTA1-RELATED"/>
    <property type="match status" value="1"/>
</dbReference>
<dbReference type="OrthoDB" id="3358017at2759"/>
<evidence type="ECO:0000256" key="3">
    <source>
        <dbReference type="ARBA" id="ARBA00022989"/>
    </source>
</evidence>
<protein>
    <submittedName>
        <fullName evidence="7">Uncharacterized protein</fullName>
    </submittedName>
</protein>
<evidence type="ECO:0000256" key="2">
    <source>
        <dbReference type="ARBA" id="ARBA00022692"/>
    </source>
</evidence>
<dbReference type="PANTHER" id="PTHR31465:SF9">
    <property type="entry name" value="SPHINGOID LONG-CHAIN BASE TRANSPORTER RSB1"/>
    <property type="match status" value="1"/>
</dbReference>
<keyword evidence="8" id="KW-1185">Reference proteome</keyword>
<dbReference type="InterPro" id="IPR007568">
    <property type="entry name" value="RTA1"/>
</dbReference>
<gene>
    <name evidence="7" type="ORF">BMF94_0806</name>
</gene>
<reference evidence="7 8" key="1">
    <citation type="journal article" date="2018" name="Front. Microbiol.">
        <title>Prospects for Fungal Bioremediation of Acidic Radioactive Waste Sites: Characterization and Genome Sequence of Rhodotorula taiwanensis MD1149.</title>
        <authorList>
            <person name="Tkavc R."/>
            <person name="Matrosova V.Y."/>
            <person name="Grichenko O.E."/>
            <person name="Gostincar C."/>
            <person name="Volpe R.P."/>
            <person name="Klimenkova P."/>
            <person name="Gaidamakova E.K."/>
            <person name="Zhou C.E."/>
            <person name="Stewart B.J."/>
            <person name="Lyman M.G."/>
            <person name="Malfatti S.A."/>
            <person name="Rubinfeld B."/>
            <person name="Courtot M."/>
            <person name="Singh J."/>
            <person name="Dalgard C.L."/>
            <person name="Hamilton T."/>
            <person name="Frey K.G."/>
            <person name="Gunde-Cimerman N."/>
            <person name="Dugan L."/>
            <person name="Daly M.J."/>
        </authorList>
    </citation>
    <scope>NUCLEOTIDE SEQUENCE [LARGE SCALE GENOMIC DNA]</scope>
    <source>
        <strain evidence="7 8">MD1149</strain>
    </source>
</reference>
<feature type="transmembrane region" description="Helical" evidence="6">
    <location>
        <begin position="85"/>
        <end position="107"/>
    </location>
</feature>
<proteinExistence type="predicted"/>
<evidence type="ECO:0000256" key="1">
    <source>
        <dbReference type="ARBA" id="ARBA00004141"/>
    </source>
</evidence>
<feature type="transmembrane region" description="Helical" evidence="6">
    <location>
        <begin position="160"/>
        <end position="179"/>
    </location>
</feature>
<comment type="subcellular location">
    <subcellularLocation>
        <location evidence="1">Membrane</location>
        <topology evidence="1">Multi-pass membrane protein</topology>
    </subcellularLocation>
</comment>
<keyword evidence="3 6" id="KW-1133">Transmembrane helix</keyword>
<feature type="transmembrane region" description="Helical" evidence="6">
    <location>
        <begin position="276"/>
        <end position="298"/>
    </location>
</feature>
<dbReference type="Proteomes" id="UP000237144">
    <property type="component" value="Unassembled WGS sequence"/>
</dbReference>
<feature type="transmembrane region" description="Helical" evidence="6">
    <location>
        <begin position="56"/>
        <end position="73"/>
    </location>
</feature>
<evidence type="ECO:0000313" key="8">
    <source>
        <dbReference type="Proteomes" id="UP000237144"/>
    </source>
</evidence>
<evidence type="ECO:0000256" key="6">
    <source>
        <dbReference type="SAM" id="Phobius"/>
    </source>
</evidence>
<feature type="transmembrane region" description="Helical" evidence="6">
    <location>
        <begin position="119"/>
        <end position="148"/>
    </location>
</feature>
<evidence type="ECO:0000313" key="7">
    <source>
        <dbReference type="EMBL" id="POY76083.1"/>
    </source>
</evidence>
<keyword evidence="4 6" id="KW-0472">Membrane</keyword>
<feature type="transmembrane region" description="Helical" evidence="6">
    <location>
        <begin position="238"/>
        <end position="256"/>
    </location>
</feature>
<evidence type="ECO:0000256" key="5">
    <source>
        <dbReference type="SAM" id="MobiDB-lite"/>
    </source>
</evidence>
<organism evidence="7 8">
    <name type="scientific">Rhodotorula taiwanensis</name>
    <dbReference type="NCBI Taxonomy" id="741276"/>
    <lineage>
        <taxon>Eukaryota</taxon>
        <taxon>Fungi</taxon>
        <taxon>Dikarya</taxon>
        <taxon>Basidiomycota</taxon>
        <taxon>Pucciniomycotina</taxon>
        <taxon>Microbotryomycetes</taxon>
        <taxon>Sporidiobolales</taxon>
        <taxon>Sporidiobolaceae</taxon>
        <taxon>Rhodotorula</taxon>
    </lineage>
</organism>
<evidence type="ECO:0000256" key="4">
    <source>
        <dbReference type="ARBA" id="ARBA00023136"/>
    </source>
</evidence>
<accession>A0A2S5BH57</accession>
<sequence>MDSPLDGLEDVRGHVIIVRRPTPADVSVANTDLLRRWQMDGMGIINPTEQYGYVPSLSYGIIFVVLYSISTLLQLGETVYARRYWWMLSAVCGGILEIIGWAARIYAHGHPLNYTAYVMQIYCLIIAPTFYSAALYFGGGVAIAHVAPREAWIPTRWSKCGFLAADVISLVIQAVGGGIAGGAVGEPNNGAQIKRGSNIMLAGIVFQLAVMVFYVVYHVAWAIRARREIKLAGGRLQLMLLGLLLASAGIIARGSYRTPELAEGFDGWIATRQSWMLFDGIPISFAAFTLNVFHPAWFMRFSSEIEARNAQVSRYALDREATLVAEPAQYRDSLETMVEEPSHDPAPKQNGSCSTP</sequence>
<comment type="caution">
    <text evidence="7">The sequence shown here is derived from an EMBL/GenBank/DDBJ whole genome shotgun (WGS) entry which is preliminary data.</text>
</comment>
<feature type="region of interest" description="Disordered" evidence="5">
    <location>
        <begin position="334"/>
        <end position="356"/>
    </location>
</feature>
<dbReference type="GO" id="GO:0000324">
    <property type="term" value="C:fungal-type vacuole"/>
    <property type="evidence" value="ECO:0007669"/>
    <property type="project" value="TreeGrafter"/>
</dbReference>
<dbReference type="GO" id="GO:0005886">
    <property type="term" value="C:plasma membrane"/>
    <property type="evidence" value="ECO:0007669"/>
    <property type="project" value="TreeGrafter"/>
</dbReference>
<dbReference type="EMBL" id="PJQD01000008">
    <property type="protein sequence ID" value="POY76083.1"/>
    <property type="molecule type" value="Genomic_DNA"/>
</dbReference>
<name>A0A2S5BH57_9BASI</name>
<keyword evidence="2 6" id="KW-0812">Transmembrane</keyword>